<evidence type="ECO:0000313" key="4">
    <source>
        <dbReference type="Proteomes" id="UP000218231"/>
    </source>
</evidence>
<feature type="region of interest" description="Disordered" evidence="1">
    <location>
        <begin position="250"/>
        <end position="287"/>
    </location>
</feature>
<proteinExistence type="predicted"/>
<dbReference type="AlphaFoldDB" id="A0A2A2L329"/>
<feature type="signal peptide" evidence="2">
    <location>
        <begin position="1"/>
        <end position="22"/>
    </location>
</feature>
<feature type="chain" id="PRO_5012132536" description="LysM domain-containing protein" evidence="2">
    <location>
        <begin position="23"/>
        <end position="458"/>
    </location>
</feature>
<feature type="compositionally biased region" description="Polar residues" evidence="1">
    <location>
        <begin position="274"/>
        <end position="287"/>
    </location>
</feature>
<accession>A0A2A2L329</accession>
<gene>
    <name evidence="3" type="ORF">WR25_25192</name>
</gene>
<feature type="compositionally biased region" description="Low complexity" evidence="1">
    <location>
        <begin position="258"/>
        <end position="273"/>
    </location>
</feature>
<evidence type="ECO:0000256" key="1">
    <source>
        <dbReference type="SAM" id="MobiDB-lite"/>
    </source>
</evidence>
<evidence type="ECO:0000256" key="2">
    <source>
        <dbReference type="SAM" id="SignalP"/>
    </source>
</evidence>
<dbReference type="EMBL" id="LIAE01007257">
    <property type="protein sequence ID" value="PAV80523.1"/>
    <property type="molecule type" value="Genomic_DNA"/>
</dbReference>
<dbReference type="OrthoDB" id="5919011at2759"/>
<organism evidence="3 4">
    <name type="scientific">Diploscapter pachys</name>
    <dbReference type="NCBI Taxonomy" id="2018661"/>
    <lineage>
        <taxon>Eukaryota</taxon>
        <taxon>Metazoa</taxon>
        <taxon>Ecdysozoa</taxon>
        <taxon>Nematoda</taxon>
        <taxon>Chromadorea</taxon>
        <taxon>Rhabditida</taxon>
        <taxon>Rhabditina</taxon>
        <taxon>Rhabditomorpha</taxon>
        <taxon>Rhabditoidea</taxon>
        <taxon>Rhabditidae</taxon>
        <taxon>Diploscapter</taxon>
    </lineage>
</organism>
<name>A0A2A2L329_9BILA</name>
<evidence type="ECO:0008006" key="5">
    <source>
        <dbReference type="Google" id="ProtNLM"/>
    </source>
</evidence>
<reference evidence="3 4" key="1">
    <citation type="journal article" date="2017" name="Curr. Biol.">
        <title>Genome architecture and evolution of a unichromosomal asexual nematode.</title>
        <authorList>
            <person name="Fradin H."/>
            <person name="Zegar C."/>
            <person name="Gutwein M."/>
            <person name="Lucas J."/>
            <person name="Kovtun M."/>
            <person name="Corcoran D."/>
            <person name="Baugh L.R."/>
            <person name="Kiontke K."/>
            <person name="Gunsalus K."/>
            <person name="Fitch D.H."/>
            <person name="Piano F."/>
        </authorList>
    </citation>
    <scope>NUCLEOTIDE SEQUENCE [LARGE SCALE GENOMIC DNA]</scope>
    <source>
        <strain evidence="3">PF1309</strain>
    </source>
</reference>
<dbReference type="Proteomes" id="UP000218231">
    <property type="component" value="Unassembled WGS sequence"/>
</dbReference>
<keyword evidence="4" id="KW-1185">Reference proteome</keyword>
<keyword evidence="2" id="KW-0732">Signal</keyword>
<evidence type="ECO:0000313" key="3">
    <source>
        <dbReference type="EMBL" id="PAV80523.1"/>
    </source>
</evidence>
<protein>
    <recommendedName>
        <fullName evidence="5">LysM domain-containing protein</fullName>
    </recommendedName>
</protein>
<sequence length="458" mass="51167">MLPLPSILQFLSICIFLSSSAALPQSYNRIPTHSQRSFQPDEIVELPVGREHQVHIGDALYHHWKCNYGQMMDHTIYCLMVHNCTVSSAQAQKAAVLFECNVKLLLKLNGICRRPICPNIEDLRRSDDTSYEEVHKRKKRERYRQWQEQFCINTRALQAYCILLTSFRMHSNSLFLLLFLLNSAVTQHNPVCPYCSMGNEDPQLGFNSQGLFPTNINPQINLNSMIDAYNGNPSAFGNELGRAIASRIQEVRSQPQQPHSYPMNSSPNSPPTSFYQSNFNPMSNSGHYSSAPSTFDYSNQNQDVYSSYLNNPMNSAAPMGQSPVSFSSFPQSQDISADSLRGSAQFNHNNPFPSFSSFPSQTSSFGATPADYRGNFNFPLPEPTPVYSMAPYSSFVSPSSAPAGGSFDSPPSLDKQASGCSYCSSGYGSLPHSYGYSDRKVKKLKRIQLPYGKSRIIF</sequence>
<comment type="caution">
    <text evidence="3">The sequence shown here is derived from an EMBL/GenBank/DDBJ whole genome shotgun (WGS) entry which is preliminary data.</text>
</comment>